<dbReference type="PANTHER" id="PTHR43518">
    <property type="entry name" value="NITRATE REDUCTASE BETA SUBUNIT"/>
    <property type="match status" value="1"/>
</dbReference>
<evidence type="ECO:0000256" key="8">
    <source>
        <dbReference type="ARBA" id="ARBA00022982"/>
    </source>
</evidence>
<dbReference type="InterPro" id="IPR029263">
    <property type="entry name" value="Nitr_red_bet_C"/>
</dbReference>
<keyword evidence="8" id="KW-0249">Electron transport</keyword>
<comment type="subcellular location">
    <subcellularLocation>
        <location evidence="3">Cell envelope</location>
    </subcellularLocation>
</comment>
<dbReference type="GO" id="GO:0046872">
    <property type="term" value="F:metal ion binding"/>
    <property type="evidence" value="ECO:0007669"/>
    <property type="project" value="UniProtKB-KW"/>
</dbReference>
<protein>
    <recommendedName>
        <fullName evidence="11">Respiratory nitrate reductase beta C-terminal domain-containing protein</fullName>
    </recommendedName>
</protein>
<dbReference type="GO" id="GO:0051539">
    <property type="term" value="F:4 iron, 4 sulfur cluster binding"/>
    <property type="evidence" value="ECO:0007669"/>
    <property type="project" value="UniProtKB-KW"/>
</dbReference>
<evidence type="ECO:0000256" key="2">
    <source>
        <dbReference type="ARBA" id="ARBA00001966"/>
    </source>
</evidence>
<dbReference type="EMBL" id="VSSQ01144958">
    <property type="protein sequence ID" value="MPN64290.1"/>
    <property type="molecule type" value="Genomic_DNA"/>
</dbReference>
<keyword evidence="6" id="KW-0479">Metal-binding</keyword>
<organism evidence="12">
    <name type="scientific">bioreactor metagenome</name>
    <dbReference type="NCBI Taxonomy" id="1076179"/>
    <lineage>
        <taxon>unclassified sequences</taxon>
        <taxon>metagenomes</taxon>
        <taxon>ecological metagenomes</taxon>
    </lineage>
</organism>
<dbReference type="SUPFAM" id="SSF54862">
    <property type="entry name" value="4Fe-4S ferredoxins"/>
    <property type="match status" value="1"/>
</dbReference>
<keyword evidence="5" id="KW-0004">4Fe-4S</keyword>
<dbReference type="PANTHER" id="PTHR43518:SF1">
    <property type="entry name" value="RESPIRATORY NITRATE REDUCTASE 1 BETA CHAIN"/>
    <property type="match status" value="1"/>
</dbReference>
<evidence type="ECO:0000259" key="11">
    <source>
        <dbReference type="Pfam" id="PF14711"/>
    </source>
</evidence>
<name>A0A645JMH7_9ZZZZ</name>
<evidence type="ECO:0000256" key="10">
    <source>
        <dbReference type="ARBA" id="ARBA00023014"/>
    </source>
</evidence>
<feature type="domain" description="Respiratory nitrate reductase beta C-terminal" evidence="11">
    <location>
        <begin position="6"/>
        <end position="71"/>
    </location>
</feature>
<evidence type="ECO:0000256" key="1">
    <source>
        <dbReference type="ARBA" id="ARBA00001927"/>
    </source>
</evidence>
<keyword evidence="9" id="KW-0408">Iron</keyword>
<proteinExistence type="predicted"/>
<dbReference type="Pfam" id="PF14711">
    <property type="entry name" value="Nitr_red_bet_C"/>
    <property type="match status" value="1"/>
</dbReference>
<gene>
    <name evidence="12" type="ORF">SDC9_212061</name>
</gene>
<keyword evidence="7" id="KW-0677">Repeat</keyword>
<comment type="caution">
    <text evidence="12">The sequence shown here is derived from an EMBL/GenBank/DDBJ whole genome shotgun (WGS) entry which is preliminary data.</text>
</comment>
<keyword evidence="10" id="KW-0411">Iron-sulfur</keyword>
<reference evidence="12" key="1">
    <citation type="submission" date="2019-08" db="EMBL/GenBank/DDBJ databases">
        <authorList>
            <person name="Kucharzyk K."/>
            <person name="Murdoch R.W."/>
            <person name="Higgins S."/>
            <person name="Loffler F."/>
        </authorList>
    </citation>
    <scope>NUCLEOTIDE SEQUENCE</scope>
</reference>
<dbReference type="GO" id="GO:0009061">
    <property type="term" value="P:anaerobic respiration"/>
    <property type="evidence" value="ECO:0007669"/>
    <property type="project" value="TreeGrafter"/>
</dbReference>
<keyword evidence="4" id="KW-0813">Transport</keyword>
<evidence type="ECO:0000256" key="9">
    <source>
        <dbReference type="ARBA" id="ARBA00023004"/>
    </source>
</evidence>
<sequence length="130" mass="14578">MQETEAQGASYFGTVDEMRIPVNYLAKLLTAGDEELIRKSLGKLLAMRAYMRARTVDKDDHPPIDTALGLTRQDYEDMYRYLAIADYKDRFVIPTSPGAGHKIDLAALRAGLGYDYPGKEEEGRNLFGGR</sequence>
<evidence type="ECO:0000256" key="5">
    <source>
        <dbReference type="ARBA" id="ARBA00022485"/>
    </source>
</evidence>
<evidence type="ECO:0000256" key="4">
    <source>
        <dbReference type="ARBA" id="ARBA00022448"/>
    </source>
</evidence>
<comment type="cofactor">
    <cofactor evidence="2">
        <name>[4Fe-4S] cluster</name>
        <dbReference type="ChEBI" id="CHEBI:49883"/>
    </cofactor>
</comment>
<dbReference type="GO" id="GO:0016020">
    <property type="term" value="C:membrane"/>
    <property type="evidence" value="ECO:0007669"/>
    <property type="project" value="TreeGrafter"/>
</dbReference>
<dbReference type="GO" id="GO:0009055">
    <property type="term" value="F:electron transfer activity"/>
    <property type="evidence" value="ECO:0007669"/>
    <property type="project" value="TreeGrafter"/>
</dbReference>
<comment type="cofactor">
    <cofactor evidence="1">
        <name>[3Fe-4S] cluster</name>
        <dbReference type="ChEBI" id="CHEBI:21137"/>
    </cofactor>
</comment>
<accession>A0A645JMH7</accession>
<evidence type="ECO:0000313" key="12">
    <source>
        <dbReference type="EMBL" id="MPN64290.1"/>
    </source>
</evidence>
<dbReference type="Gene3D" id="1.10.3650.10">
    <property type="entry name" value="nitrate reductase domain like"/>
    <property type="match status" value="1"/>
</dbReference>
<dbReference type="InterPro" id="IPR038262">
    <property type="entry name" value="Nitr_red_bet_C_sf"/>
</dbReference>
<evidence type="ECO:0000256" key="3">
    <source>
        <dbReference type="ARBA" id="ARBA00004196"/>
    </source>
</evidence>
<dbReference type="GO" id="GO:0030313">
    <property type="term" value="C:cell envelope"/>
    <property type="evidence" value="ECO:0007669"/>
    <property type="project" value="UniProtKB-SubCell"/>
</dbReference>
<evidence type="ECO:0000256" key="7">
    <source>
        <dbReference type="ARBA" id="ARBA00022737"/>
    </source>
</evidence>
<dbReference type="AlphaFoldDB" id="A0A645JMH7"/>
<evidence type="ECO:0000256" key="6">
    <source>
        <dbReference type="ARBA" id="ARBA00022723"/>
    </source>
</evidence>